<keyword evidence="2" id="KW-0472">Membrane</keyword>
<protein>
    <submittedName>
        <fullName evidence="3">Uncharacterized protein</fullName>
    </submittedName>
</protein>
<organism evidence="3 4">
    <name type="scientific">Triticum urartu</name>
    <name type="common">Red wild einkorn</name>
    <name type="synonym">Crithodium urartu</name>
    <dbReference type="NCBI Taxonomy" id="4572"/>
    <lineage>
        <taxon>Eukaryota</taxon>
        <taxon>Viridiplantae</taxon>
        <taxon>Streptophyta</taxon>
        <taxon>Embryophyta</taxon>
        <taxon>Tracheophyta</taxon>
        <taxon>Spermatophyta</taxon>
        <taxon>Magnoliopsida</taxon>
        <taxon>Liliopsida</taxon>
        <taxon>Poales</taxon>
        <taxon>Poaceae</taxon>
        <taxon>BOP clade</taxon>
        <taxon>Pooideae</taxon>
        <taxon>Triticodae</taxon>
        <taxon>Triticeae</taxon>
        <taxon>Triticinae</taxon>
        <taxon>Triticum</taxon>
    </lineage>
</organism>
<dbReference type="AlphaFoldDB" id="A0A8R7PI83"/>
<feature type="transmembrane region" description="Helical" evidence="2">
    <location>
        <begin position="64"/>
        <end position="81"/>
    </location>
</feature>
<proteinExistence type="predicted"/>
<keyword evidence="2" id="KW-1133">Transmembrane helix</keyword>
<reference evidence="4" key="1">
    <citation type="journal article" date="2013" name="Nature">
        <title>Draft genome of the wheat A-genome progenitor Triticum urartu.</title>
        <authorList>
            <person name="Ling H.Q."/>
            <person name="Zhao S."/>
            <person name="Liu D."/>
            <person name="Wang J."/>
            <person name="Sun H."/>
            <person name="Zhang C."/>
            <person name="Fan H."/>
            <person name="Li D."/>
            <person name="Dong L."/>
            <person name="Tao Y."/>
            <person name="Gao C."/>
            <person name="Wu H."/>
            <person name="Li Y."/>
            <person name="Cui Y."/>
            <person name="Guo X."/>
            <person name="Zheng S."/>
            <person name="Wang B."/>
            <person name="Yu K."/>
            <person name="Liang Q."/>
            <person name="Yang W."/>
            <person name="Lou X."/>
            <person name="Chen J."/>
            <person name="Feng M."/>
            <person name="Jian J."/>
            <person name="Zhang X."/>
            <person name="Luo G."/>
            <person name="Jiang Y."/>
            <person name="Liu J."/>
            <person name="Wang Z."/>
            <person name="Sha Y."/>
            <person name="Zhang B."/>
            <person name="Wu H."/>
            <person name="Tang D."/>
            <person name="Shen Q."/>
            <person name="Xue P."/>
            <person name="Zou S."/>
            <person name="Wang X."/>
            <person name="Liu X."/>
            <person name="Wang F."/>
            <person name="Yang Y."/>
            <person name="An X."/>
            <person name="Dong Z."/>
            <person name="Zhang K."/>
            <person name="Zhang X."/>
            <person name="Luo M.C."/>
            <person name="Dvorak J."/>
            <person name="Tong Y."/>
            <person name="Wang J."/>
            <person name="Yang H."/>
            <person name="Li Z."/>
            <person name="Wang D."/>
            <person name="Zhang A."/>
            <person name="Wang J."/>
        </authorList>
    </citation>
    <scope>NUCLEOTIDE SEQUENCE</scope>
    <source>
        <strain evidence="4">cv. G1812</strain>
    </source>
</reference>
<feature type="region of interest" description="Disordered" evidence="1">
    <location>
        <begin position="137"/>
        <end position="156"/>
    </location>
</feature>
<evidence type="ECO:0000256" key="1">
    <source>
        <dbReference type="SAM" id="MobiDB-lite"/>
    </source>
</evidence>
<keyword evidence="4" id="KW-1185">Reference proteome</keyword>
<reference evidence="3" key="3">
    <citation type="submission" date="2022-06" db="UniProtKB">
        <authorList>
            <consortium name="EnsemblPlants"/>
        </authorList>
    </citation>
    <scope>IDENTIFICATION</scope>
</reference>
<reference evidence="3" key="2">
    <citation type="submission" date="2018-03" db="EMBL/GenBank/DDBJ databases">
        <title>The Triticum urartu genome reveals the dynamic nature of wheat genome evolution.</title>
        <authorList>
            <person name="Ling H."/>
            <person name="Ma B."/>
            <person name="Shi X."/>
            <person name="Liu H."/>
            <person name="Dong L."/>
            <person name="Sun H."/>
            <person name="Cao Y."/>
            <person name="Gao Q."/>
            <person name="Zheng S."/>
            <person name="Li Y."/>
            <person name="Yu Y."/>
            <person name="Du H."/>
            <person name="Qi M."/>
            <person name="Li Y."/>
            <person name="Yu H."/>
            <person name="Cui Y."/>
            <person name="Wang N."/>
            <person name="Chen C."/>
            <person name="Wu H."/>
            <person name="Zhao Y."/>
            <person name="Zhang J."/>
            <person name="Li Y."/>
            <person name="Zhou W."/>
            <person name="Zhang B."/>
            <person name="Hu W."/>
            <person name="Eijk M."/>
            <person name="Tang J."/>
            <person name="Witsenboer H."/>
            <person name="Zhao S."/>
            <person name="Li Z."/>
            <person name="Zhang A."/>
            <person name="Wang D."/>
            <person name="Liang C."/>
        </authorList>
    </citation>
    <scope>NUCLEOTIDE SEQUENCE [LARGE SCALE GENOMIC DNA]</scope>
    <source>
        <strain evidence="3">cv. G1812</strain>
    </source>
</reference>
<dbReference type="EnsemblPlants" id="TuG1812G0200004325.01.T01">
    <property type="protein sequence ID" value="TuG1812G0200004325.01.T01.cds265469"/>
    <property type="gene ID" value="TuG1812G0200004325.01"/>
</dbReference>
<dbReference type="Gramene" id="TuG1812G0200004325.01.T01">
    <property type="protein sequence ID" value="TuG1812G0200004325.01.T01.cds265469"/>
    <property type="gene ID" value="TuG1812G0200004325.01"/>
</dbReference>
<dbReference type="Proteomes" id="UP000015106">
    <property type="component" value="Chromosome 2"/>
</dbReference>
<accession>A0A8R7PI83</accession>
<name>A0A8R7PI83_TRIUA</name>
<evidence type="ECO:0000313" key="4">
    <source>
        <dbReference type="Proteomes" id="UP000015106"/>
    </source>
</evidence>
<evidence type="ECO:0000256" key="2">
    <source>
        <dbReference type="SAM" id="Phobius"/>
    </source>
</evidence>
<evidence type="ECO:0000313" key="3">
    <source>
        <dbReference type="EnsemblPlants" id="TuG1812G0200004325.01.T01.cds265469"/>
    </source>
</evidence>
<sequence length="192" mass="20108">MTRVSPAITGFLNLTLSTPAKKKLSWDPPTSGCSITMPPTWAMASTMRTPGIIGRSGKWPGKKLSFIVTFLIATAYSPALYSMTLSTRRKGNLWGRISRIWLMSMTAGKAANLFSMGSSAAALSSAAAQRATRRCLGAPGSARRGSATRPWSLRGAGKGSAARQADLGTDTAAAVSIGAARVRGAGWVWDGE</sequence>
<keyword evidence="2" id="KW-0812">Transmembrane</keyword>